<evidence type="ECO:0000313" key="2">
    <source>
        <dbReference type="Proteomes" id="UP000814128"/>
    </source>
</evidence>
<sequence>LDELREQRAEAVLNAGRAWQGRNSKNYGGEIAVYYTEQARELGERVRRVALEDARARVKRSRTVGTAGTTIDLHFLTVQEAVAIAKETLEELRCTADSPLQIITGRGKHSRQGKAVLLPAVRTALVEDGWTVSSFDAGLVVRGR</sequence>
<keyword evidence="2" id="KW-1185">Reference proteome</keyword>
<dbReference type="Proteomes" id="UP000814128">
    <property type="component" value="Unassembled WGS sequence"/>
</dbReference>
<feature type="non-terminal residue" evidence="1">
    <location>
        <position position="144"/>
    </location>
</feature>
<comment type="caution">
    <text evidence="1">The sequence shown here is derived from an EMBL/GenBank/DDBJ whole genome shotgun (WGS) entry which is preliminary data.</text>
</comment>
<reference evidence="1" key="1">
    <citation type="submission" date="2021-02" db="EMBL/GenBank/DDBJ databases">
        <authorList>
            <consortium name="DOE Joint Genome Institute"/>
            <person name="Ahrendt S."/>
            <person name="Looney B.P."/>
            <person name="Miyauchi S."/>
            <person name="Morin E."/>
            <person name="Drula E."/>
            <person name="Courty P.E."/>
            <person name="Chicoki N."/>
            <person name="Fauchery L."/>
            <person name="Kohler A."/>
            <person name="Kuo A."/>
            <person name="Labutti K."/>
            <person name="Pangilinan J."/>
            <person name="Lipzen A."/>
            <person name="Riley R."/>
            <person name="Andreopoulos W."/>
            <person name="He G."/>
            <person name="Johnson J."/>
            <person name="Barry K.W."/>
            <person name="Grigoriev I.V."/>
            <person name="Nagy L."/>
            <person name="Hibbett D."/>
            <person name="Henrissat B."/>
            <person name="Matheny P.B."/>
            <person name="Labbe J."/>
            <person name="Martin F."/>
        </authorList>
    </citation>
    <scope>NUCLEOTIDE SEQUENCE</scope>
    <source>
        <strain evidence="1">EC-137</strain>
    </source>
</reference>
<evidence type="ECO:0000313" key="1">
    <source>
        <dbReference type="EMBL" id="KAI0030074.1"/>
    </source>
</evidence>
<accession>A0ACB8QE97</accession>
<proteinExistence type="predicted"/>
<reference evidence="1" key="2">
    <citation type="journal article" date="2022" name="New Phytol.">
        <title>Evolutionary transition to the ectomycorrhizal habit in the genomes of a hyperdiverse lineage of mushroom-forming fungi.</title>
        <authorList>
            <person name="Looney B."/>
            <person name="Miyauchi S."/>
            <person name="Morin E."/>
            <person name="Drula E."/>
            <person name="Courty P.E."/>
            <person name="Kohler A."/>
            <person name="Kuo A."/>
            <person name="LaButti K."/>
            <person name="Pangilinan J."/>
            <person name="Lipzen A."/>
            <person name="Riley R."/>
            <person name="Andreopoulos W."/>
            <person name="He G."/>
            <person name="Johnson J."/>
            <person name="Nolan M."/>
            <person name="Tritt A."/>
            <person name="Barry K.W."/>
            <person name="Grigoriev I.V."/>
            <person name="Nagy L.G."/>
            <person name="Hibbett D."/>
            <person name="Henrissat B."/>
            <person name="Matheny P.B."/>
            <person name="Labbe J."/>
            <person name="Martin F.M."/>
        </authorList>
    </citation>
    <scope>NUCLEOTIDE SEQUENCE</scope>
    <source>
        <strain evidence="1">EC-137</strain>
    </source>
</reference>
<name>A0ACB8QE97_9AGAM</name>
<feature type="non-terminal residue" evidence="1">
    <location>
        <position position="1"/>
    </location>
</feature>
<dbReference type="EMBL" id="MU273641">
    <property type="protein sequence ID" value="KAI0030074.1"/>
    <property type="molecule type" value="Genomic_DNA"/>
</dbReference>
<organism evidence="1 2">
    <name type="scientific">Vararia minispora EC-137</name>
    <dbReference type="NCBI Taxonomy" id="1314806"/>
    <lineage>
        <taxon>Eukaryota</taxon>
        <taxon>Fungi</taxon>
        <taxon>Dikarya</taxon>
        <taxon>Basidiomycota</taxon>
        <taxon>Agaricomycotina</taxon>
        <taxon>Agaricomycetes</taxon>
        <taxon>Russulales</taxon>
        <taxon>Lachnocladiaceae</taxon>
        <taxon>Vararia</taxon>
    </lineage>
</organism>
<gene>
    <name evidence="1" type="ORF">K488DRAFT_28149</name>
</gene>
<protein>
    <submittedName>
        <fullName evidence="1">Uncharacterized protein</fullName>
    </submittedName>
</protein>